<evidence type="ECO:0000313" key="3">
    <source>
        <dbReference type="Proteomes" id="UP000039865"/>
    </source>
</evidence>
<dbReference type="InterPro" id="IPR056729">
    <property type="entry name" value="GMPPB_C"/>
</dbReference>
<dbReference type="InParanoid" id="A0A077ZVK3"/>
<dbReference type="InterPro" id="IPR050486">
    <property type="entry name" value="Mannose-1P_guanyltransferase"/>
</dbReference>
<name>A0A077ZVK3_STYLE</name>
<dbReference type="AlphaFoldDB" id="A0A077ZVK3"/>
<dbReference type="Pfam" id="PF25087">
    <property type="entry name" value="GMPPB_C"/>
    <property type="match status" value="1"/>
</dbReference>
<dbReference type="Gene3D" id="3.90.550.10">
    <property type="entry name" value="Spore Coat Polysaccharide Biosynthesis Protein SpsA, Chain A"/>
    <property type="match status" value="1"/>
</dbReference>
<accession>A0A077ZVK3</accession>
<proteinExistence type="predicted"/>
<feature type="domain" description="Mannose-1-phosphate guanyltransferase C-terminal" evidence="1">
    <location>
        <begin position="389"/>
        <end position="509"/>
    </location>
</feature>
<dbReference type="PANTHER" id="PTHR22572">
    <property type="entry name" value="SUGAR-1-PHOSPHATE GUANYL TRANSFERASE"/>
    <property type="match status" value="1"/>
</dbReference>
<dbReference type="Gene3D" id="2.160.10.10">
    <property type="entry name" value="Hexapeptide repeat proteins"/>
    <property type="match status" value="1"/>
</dbReference>
<dbReference type="Proteomes" id="UP000039865">
    <property type="component" value="Unassembled WGS sequence"/>
</dbReference>
<dbReference type="EMBL" id="CCKQ01002786">
    <property type="protein sequence ID" value="CDW73894.1"/>
    <property type="molecule type" value="Genomic_DNA"/>
</dbReference>
<evidence type="ECO:0000313" key="2">
    <source>
        <dbReference type="EMBL" id="CDW73894.1"/>
    </source>
</evidence>
<protein>
    <submittedName>
        <fullName evidence="2">Adp-glucose pyrophosphorylase family protein</fullName>
    </submittedName>
</protein>
<gene>
    <name evidence="2" type="primary">Contig5326.g5701</name>
    <name evidence="2" type="ORF">STYLEM_2884</name>
</gene>
<organism evidence="2 3">
    <name type="scientific">Stylonychia lemnae</name>
    <name type="common">Ciliate</name>
    <dbReference type="NCBI Taxonomy" id="5949"/>
    <lineage>
        <taxon>Eukaryota</taxon>
        <taxon>Sar</taxon>
        <taxon>Alveolata</taxon>
        <taxon>Ciliophora</taxon>
        <taxon>Intramacronucleata</taxon>
        <taxon>Spirotrichea</taxon>
        <taxon>Stichotrichia</taxon>
        <taxon>Sporadotrichida</taxon>
        <taxon>Oxytrichidae</taxon>
        <taxon>Stylonychinae</taxon>
        <taxon>Stylonychia</taxon>
    </lineage>
</organism>
<evidence type="ECO:0000259" key="1">
    <source>
        <dbReference type="Pfam" id="PF25087"/>
    </source>
</evidence>
<dbReference type="InterPro" id="IPR029044">
    <property type="entry name" value="Nucleotide-diphossugar_trans"/>
</dbReference>
<sequence length="514" mass="58895">MINAVILLNDDLDNVNDCNSYKTCKSSHMAKSQSNMFFLLSVSIPRPLFPIAGYPLIYHHLRSLSKIEQVQNVFLVGKYDPKKFTYFIDEILSQFSFKSVQYIHDDVPKNEIGVLFKYRDNFLLDNPEHLFLMRYKICSSFPLADIIQFHREKERRMDQYQYSMRDSKKFTEDPQNKNLALITAVSVDQEHNTGKNFSCFAMNKDTNEMLHYCENSSNKYSNLINCGIYFISVRFYTEFGVACSLVEDQDHTMSQGQLDNDENSNYAGCSTPKDHQNSTISGSDFIKNYAQITNPQNLQAADQKSQQFQDSFTYLNSMESSLTVKELFMALCGKKKAYIYEIDKSKDFIQEIIRHEDKLSCQNMYFLHYSKACPQMLQGPNEYVKIQTIGICFIHPTAEIHPGALIGPNVSVGAYAKIHEGCRVINSIILEDAEIQSNSVVINSMVGWNAKIGPWCRIEGTLFSDEKSKQLQGQKFDVSVLGVGVVVDPEVMLRNCLVMPFINIKQNNTDRILF</sequence>
<dbReference type="SUPFAM" id="SSF53448">
    <property type="entry name" value="Nucleotide-diphospho-sugar transferases"/>
    <property type="match status" value="1"/>
</dbReference>
<reference evidence="2 3" key="1">
    <citation type="submission" date="2014-06" db="EMBL/GenBank/DDBJ databases">
        <authorList>
            <person name="Swart Estienne"/>
        </authorList>
    </citation>
    <scope>NUCLEOTIDE SEQUENCE [LARGE SCALE GENOMIC DNA]</scope>
    <source>
        <strain evidence="2 3">130c</strain>
    </source>
</reference>
<keyword evidence="3" id="KW-1185">Reference proteome</keyword>
<dbReference type="OrthoDB" id="285674at2759"/>